<keyword evidence="1" id="KW-0472">Membrane</keyword>
<gene>
    <name evidence="2" type="ORF">CYLTODRAFT_323186</name>
</gene>
<keyword evidence="3" id="KW-1185">Reference proteome</keyword>
<protein>
    <recommendedName>
        <fullName evidence="4">TLC domain-containing protein</fullName>
    </recommendedName>
</protein>
<name>A0A0D7BIP8_9AGAR</name>
<sequence length="67" mass="7920">IFDFVMILCMYACLYLYSVKHWGDLAYLAIQNWTIIAHLITTGITAALVQSFMVYRYWRITENHLLS</sequence>
<accession>A0A0D7BIP8</accession>
<feature type="non-terminal residue" evidence="2">
    <location>
        <position position="1"/>
    </location>
</feature>
<evidence type="ECO:0008006" key="4">
    <source>
        <dbReference type="Google" id="ProtNLM"/>
    </source>
</evidence>
<dbReference type="AlphaFoldDB" id="A0A0D7BIP8"/>
<dbReference type="EMBL" id="KN880476">
    <property type="protein sequence ID" value="KIY69954.1"/>
    <property type="molecule type" value="Genomic_DNA"/>
</dbReference>
<keyword evidence="1" id="KW-0812">Transmembrane</keyword>
<evidence type="ECO:0000256" key="1">
    <source>
        <dbReference type="SAM" id="Phobius"/>
    </source>
</evidence>
<proteinExistence type="predicted"/>
<keyword evidence="1" id="KW-1133">Transmembrane helix</keyword>
<evidence type="ECO:0000313" key="3">
    <source>
        <dbReference type="Proteomes" id="UP000054007"/>
    </source>
</evidence>
<feature type="transmembrane region" description="Helical" evidence="1">
    <location>
        <begin position="35"/>
        <end position="58"/>
    </location>
</feature>
<feature type="non-terminal residue" evidence="2">
    <location>
        <position position="67"/>
    </location>
</feature>
<dbReference type="STRING" id="1314674.A0A0D7BIP8"/>
<dbReference type="OrthoDB" id="3203775at2759"/>
<dbReference type="Proteomes" id="UP000054007">
    <property type="component" value="Unassembled WGS sequence"/>
</dbReference>
<reference evidence="2 3" key="1">
    <citation type="journal article" date="2015" name="Fungal Genet. Biol.">
        <title>Evolution of novel wood decay mechanisms in Agaricales revealed by the genome sequences of Fistulina hepatica and Cylindrobasidium torrendii.</title>
        <authorList>
            <person name="Floudas D."/>
            <person name="Held B.W."/>
            <person name="Riley R."/>
            <person name="Nagy L.G."/>
            <person name="Koehler G."/>
            <person name="Ransdell A.S."/>
            <person name="Younus H."/>
            <person name="Chow J."/>
            <person name="Chiniquy J."/>
            <person name="Lipzen A."/>
            <person name="Tritt A."/>
            <person name="Sun H."/>
            <person name="Haridas S."/>
            <person name="LaButti K."/>
            <person name="Ohm R.A."/>
            <person name="Kues U."/>
            <person name="Blanchette R.A."/>
            <person name="Grigoriev I.V."/>
            <person name="Minto R.E."/>
            <person name="Hibbett D.S."/>
        </authorList>
    </citation>
    <scope>NUCLEOTIDE SEQUENCE [LARGE SCALE GENOMIC DNA]</scope>
    <source>
        <strain evidence="2 3">FP15055 ss-10</strain>
    </source>
</reference>
<organism evidence="2 3">
    <name type="scientific">Cylindrobasidium torrendii FP15055 ss-10</name>
    <dbReference type="NCBI Taxonomy" id="1314674"/>
    <lineage>
        <taxon>Eukaryota</taxon>
        <taxon>Fungi</taxon>
        <taxon>Dikarya</taxon>
        <taxon>Basidiomycota</taxon>
        <taxon>Agaricomycotina</taxon>
        <taxon>Agaricomycetes</taxon>
        <taxon>Agaricomycetidae</taxon>
        <taxon>Agaricales</taxon>
        <taxon>Marasmiineae</taxon>
        <taxon>Physalacriaceae</taxon>
        <taxon>Cylindrobasidium</taxon>
    </lineage>
</organism>
<evidence type="ECO:0000313" key="2">
    <source>
        <dbReference type="EMBL" id="KIY69954.1"/>
    </source>
</evidence>